<dbReference type="InterPro" id="IPR036236">
    <property type="entry name" value="Znf_C2H2_sf"/>
</dbReference>
<name>A0AAV4G4L9_9GAST</name>
<keyword evidence="6" id="KW-0804">Transcription</keyword>
<reference evidence="11 12" key="1">
    <citation type="journal article" date="2021" name="Elife">
        <title>Chloroplast acquisition without the gene transfer in kleptoplastic sea slugs, Plakobranchus ocellatus.</title>
        <authorList>
            <person name="Maeda T."/>
            <person name="Takahashi S."/>
            <person name="Yoshida T."/>
            <person name="Shimamura S."/>
            <person name="Takaki Y."/>
            <person name="Nagai Y."/>
            <person name="Toyoda A."/>
            <person name="Suzuki Y."/>
            <person name="Arimoto A."/>
            <person name="Ishii H."/>
            <person name="Satoh N."/>
            <person name="Nishiyama T."/>
            <person name="Hasebe M."/>
            <person name="Maruyama T."/>
            <person name="Minagawa J."/>
            <person name="Obokata J."/>
            <person name="Shigenobu S."/>
        </authorList>
    </citation>
    <scope>NUCLEOTIDE SEQUENCE [LARGE SCALE GENOMIC DNA]</scope>
</reference>
<evidence type="ECO:0000256" key="6">
    <source>
        <dbReference type="ARBA" id="ARBA00023163"/>
    </source>
</evidence>
<dbReference type="SUPFAM" id="SSF140996">
    <property type="entry name" value="Hermes dimerisation domain"/>
    <property type="match status" value="1"/>
</dbReference>
<dbReference type="SUPFAM" id="SSF57667">
    <property type="entry name" value="beta-beta-alpha zinc fingers"/>
    <property type="match status" value="1"/>
</dbReference>
<keyword evidence="12" id="KW-1185">Reference proteome</keyword>
<dbReference type="GO" id="GO:0003677">
    <property type="term" value="F:DNA binding"/>
    <property type="evidence" value="ECO:0007669"/>
    <property type="project" value="InterPro"/>
</dbReference>
<dbReference type="InterPro" id="IPR052035">
    <property type="entry name" value="ZnF_BED_domain_contain"/>
</dbReference>
<protein>
    <submittedName>
        <fullName evidence="11">Zinc finger BED domain-containing protein 4</fullName>
    </submittedName>
</protein>
<keyword evidence="4" id="KW-0862">Zinc</keyword>
<dbReference type="GO" id="GO:0009791">
    <property type="term" value="P:post-embryonic development"/>
    <property type="evidence" value="ECO:0007669"/>
    <property type="project" value="UniProtKB-ARBA"/>
</dbReference>
<sequence>MDRPDETTVVCKLCDKKFEYRRSTGTTSFLRHIYARHPEDCGAHEPHDSIFYKAFLKYTRKSRVQEIIKNSQKYKREHGMENSALSLEMSCEESDGNSIESDDEHGSRDSALTSSSSKKKSTKCWGTNRSLYTGDLKPKPTGLPRAKEMFQKNHLHFRAIKPKPTGLPRAKEMFQKNHLHFRAAKRRASICWKFMSKDGPMESSCKICKRKFDIHLGTTTNMLRHLKRFHPEAVLNSHDEQWVEAYLSKSYVSLSKEAETPLSGGTELSTACHTDLSSVRATESSVSNHQASSTSTIKPSPKKSMTKSNRHHEHYLNLVISELIPCSFVESAGFQNFIKALRLNSTIPDQNEMEADILKLYTTHQNQVQQQIDGAASISLSIEVWEYKEGHRYMSVTGHFISGRWERQSFILKTVLLDPTLDLGAAISDQLGVILKQWKIEDKVTCIVSEDTEAINTAVLELKIPYVQCVAHKLNLIAQESLKSSSYFGYLTGKVKRIASLLRHTPGASEKLKELQTSQGRSPTTLPQDSELEWMSTFKMLKSYQSLHNDDVLKLVLDAENEKSLALKPEEFECLNLCIGLLEPFALAAEELASEGFVSLSKTIPVCEILQQMLSNQVEMCSGSSLVTEQDAVTGLARELNQRLHQYVRTNVKNSANLLSVMASLLDPRFKPIVSRDADIFAMAENELQRQIEQNETGTSGWKDLLYG</sequence>
<evidence type="ECO:0000313" key="12">
    <source>
        <dbReference type="Proteomes" id="UP000762676"/>
    </source>
</evidence>
<dbReference type="SUPFAM" id="SSF53098">
    <property type="entry name" value="Ribonuclease H-like"/>
    <property type="match status" value="1"/>
</dbReference>
<feature type="compositionally biased region" description="Basic residues" evidence="9">
    <location>
        <begin position="300"/>
        <end position="309"/>
    </location>
</feature>
<evidence type="ECO:0000313" key="11">
    <source>
        <dbReference type="EMBL" id="GFR80547.1"/>
    </source>
</evidence>
<organism evidence="11 12">
    <name type="scientific">Elysia marginata</name>
    <dbReference type="NCBI Taxonomy" id="1093978"/>
    <lineage>
        <taxon>Eukaryota</taxon>
        <taxon>Metazoa</taxon>
        <taxon>Spiralia</taxon>
        <taxon>Lophotrochozoa</taxon>
        <taxon>Mollusca</taxon>
        <taxon>Gastropoda</taxon>
        <taxon>Heterobranchia</taxon>
        <taxon>Euthyneura</taxon>
        <taxon>Panpulmonata</taxon>
        <taxon>Sacoglossa</taxon>
        <taxon>Placobranchoidea</taxon>
        <taxon>Plakobranchidae</taxon>
        <taxon>Elysia</taxon>
    </lineage>
</organism>
<keyword evidence="3 8" id="KW-0863">Zinc-finger</keyword>
<evidence type="ECO:0000256" key="8">
    <source>
        <dbReference type="PROSITE-ProRule" id="PRU00027"/>
    </source>
</evidence>
<evidence type="ECO:0000256" key="4">
    <source>
        <dbReference type="ARBA" id="ARBA00022833"/>
    </source>
</evidence>
<evidence type="ECO:0000256" key="2">
    <source>
        <dbReference type="ARBA" id="ARBA00022723"/>
    </source>
</evidence>
<evidence type="ECO:0000256" key="1">
    <source>
        <dbReference type="ARBA" id="ARBA00004123"/>
    </source>
</evidence>
<dbReference type="PANTHER" id="PTHR46481">
    <property type="entry name" value="ZINC FINGER BED DOMAIN-CONTAINING PROTEIN 4"/>
    <property type="match status" value="1"/>
</dbReference>
<feature type="region of interest" description="Disordered" evidence="9">
    <location>
        <begin position="282"/>
        <end position="309"/>
    </location>
</feature>
<feature type="domain" description="BED-type" evidence="10">
    <location>
        <begin position="186"/>
        <end position="237"/>
    </location>
</feature>
<comment type="subcellular location">
    <subcellularLocation>
        <location evidence="1">Nucleus</location>
    </subcellularLocation>
</comment>
<keyword evidence="7" id="KW-0539">Nucleus</keyword>
<evidence type="ECO:0000256" key="3">
    <source>
        <dbReference type="ARBA" id="ARBA00022771"/>
    </source>
</evidence>
<evidence type="ECO:0000256" key="9">
    <source>
        <dbReference type="SAM" id="MobiDB-lite"/>
    </source>
</evidence>
<feature type="compositionally biased region" description="Acidic residues" evidence="9">
    <location>
        <begin position="90"/>
        <end position="103"/>
    </location>
</feature>
<feature type="compositionally biased region" description="Polar residues" evidence="9">
    <location>
        <begin position="282"/>
        <end position="291"/>
    </location>
</feature>
<keyword evidence="2" id="KW-0479">Metal-binding</keyword>
<comment type="caution">
    <text evidence="11">The sequence shown here is derived from an EMBL/GenBank/DDBJ whole genome shotgun (WGS) entry which is preliminary data.</text>
</comment>
<dbReference type="AlphaFoldDB" id="A0AAV4G4L9"/>
<dbReference type="InterPro" id="IPR012337">
    <property type="entry name" value="RNaseH-like_sf"/>
</dbReference>
<dbReference type="PANTHER" id="PTHR46481:SF10">
    <property type="entry name" value="ZINC FINGER BED DOMAIN-CONTAINING PROTEIN 39"/>
    <property type="match status" value="1"/>
</dbReference>
<keyword evidence="5" id="KW-0805">Transcription regulation</keyword>
<dbReference type="InterPro" id="IPR003656">
    <property type="entry name" value="Znf_BED"/>
</dbReference>
<dbReference type="Pfam" id="PF02892">
    <property type="entry name" value="zf-BED"/>
    <property type="match status" value="2"/>
</dbReference>
<evidence type="ECO:0000256" key="5">
    <source>
        <dbReference type="ARBA" id="ARBA00023015"/>
    </source>
</evidence>
<proteinExistence type="predicted"/>
<feature type="region of interest" description="Disordered" evidence="9">
    <location>
        <begin position="87"/>
        <end position="123"/>
    </location>
</feature>
<evidence type="ECO:0000259" key="10">
    <source>
        <dbReference type="PROSITE" id="PS50808"/>
    </source>
</evidence>
<gene>
    <name evidence="11" type="ORF">ElyMa_000584400</name>
</gene>
<dbReference type="Proteomes" id="UP000762676">
    <property type="component" value="Unassembled WGS sequence"/>
</dbReference>
<dbReference type="SMART" id="SM00614">
    <property type="entry name" value="ZnF_BED"/>
    <property type="match status" value="2"/>
</dbReference>
<accession>A0AAV4G4L9</accession>
<dbReference type="GO" id="GO:0005634">
    <property type="term" value="C:nucleus"/>
    <property type="evidence" value="ECO:0007669"/>
    <property type="project" value="UniProtKB-SubCell"/>
</dbReference>
<dbReference type="GO" id="GO:0008270">
    <property type="term" value="F:zinc ion binding"/>
    <property type="evidence" value="ECO:0007669"/>
    <property type="project" value="UniProtKB-KW"/>
</dbReference>
<evidence type="ECO:0000256" key="7">
    <source>
        <dbReference type="ARBA" id="ARBA00023242"/>
    </source>
</evidence>
<dbReference type="EMBL" id="BMAT01001135">
    <property type="protein sequence ID" value="GFR80547.1"/>
    <property type="molecule type" value="Genomic_DNA"/>
</dbReference>
<dbReference type="PROSITE" id="PS50808">
    <property type="entry name" value="ZF_BED"/>
    <property type="match status" value="1"/>
</dbReference>